<sequence length="114" mass="12646">MKFRSSILLSGLFNGYPGASKEPISRWEGEKSVEEEDSDATEVRASLADSNEFSKAPNIALPNQTIILQAETNYLKMMEKMTQSMGQLTQEVSPRNNPRAPEPKPESMKSPVSL</sequence>
<feature type="region of interest" description="Disordered" evidence="1">
    <location>
        <begin position="83"/>
        <end position="114"/>
    </location>
</feature>
<proteinExistence type="predicted"/>
<feature type="region of interest" description="Disordered" evidence="1">
    <location>
        <begin position="15"/>
        <end position="42"/>
    </location>
</feature>
<evidence type="ECO:0000256" key="1">
    <source>
        <dbReference type="SAM" id="MobiDB-lite"/>
    </source>
</evidence>
<feature type="compositionally biased region" description="Basic and acidic residues" evidence="1">
    <location>
        <begin position="23"/>
        <end position="32"/>
    </location>
</feature>
<comment type="caution">
    <text evidence="2">The sequence shown here is derived from an EMBL/GenBank/DDBJ whole genome shotgun (WGS) entry which is preliminary data.</text>
</comment>
<gene>
    <name evidence="2" type="ORF">O181_104668</name>
</gene>
<evidence type="ECO:0000313" key="3">
    <source>
        <dbReference type="Proteomes" id="UP000765509"/>
    </source>
</evidence>
<keyword evidence="3" id="KW-1185">Reference proteome</keyword>
<protein>
    <submittedName>
        <fullName evidence="2">Uncharacterized protein</fullName>
    </submittedName>
</protein>
<reference evidence="2" key="1">
    <citation type="submission" date="2021-03" db="EMBL/GenBank/DDBJ databases">
        <title>Draft genome sequence of rust myrtle Austropuccinia psidii MF-1, a brazilian biotype.</title>
        <authorList>
            <person name="Quecine M.C."/>
            <person name="Pachon D.M.R."/>
            <person name="Bonatelli M.L."/>
            <person name="Correr F.H."/>
            <person name="Franceschini L.M."/>
            <person name="Leite T.F."/>
            <person name="Margarido G.R.A."/>
            <person name="Almeida C.A."/>
            <person name="Ferrarezi J.A."/>
            <person name="Labate C.A."/>
        </authorList>
    </citation>
    <scope>NUCLEOTIDE SEQUENCE</scope>
    <source>
        <strain evidence="2">MF-1</strain>
    </source>
</reference>
<dbReference type="AlphaFoldDB" id="A0A9Q3JKK9"/>
<dbReference type="EMBL" id="AVOT02076617">
    <property type="protein sequence ID" value="MBW0564953.1"/>
    <property type="molecule type" value="Genomic_DNA"/>
</dbReference>
<accession>A0A9Q3JKK9</accession>
<name>A0A9Q3JKK9_9BASI</name>
<dbReference type="Proteomes" id="UP000765509">
    <property type="component" value="Unassembled WGS sequence"/>
</dbReference>
<evidence type="ECO:0000313" key="2">
    <source>
        <dbReference type="EMBL" id="MBW0564953.1"/>
    </source>
</evidence>
<feature type="compositionally biased region" description="Polar residues" evidence="1">
    <location>
        <begin position="83"/>
        <end position="96"/>
    </location>
</feature>
<organism evidence="2 3">
    <name type="scientific">Austropuccinia psidii MF-1</name>
    <dbReference type="NCBI Taxonomy" id="1389203"/>
    <lineage>
        <taxon>Eukaryota</taxon>
        <taxon>Fungi</taxon>
        <taxon>Dikarya</taxon>
        <taxon>Basidiomycota</taxon>
        <taxon>Pucciniomycotina</taxon>
        <taxon>Pucciniomycetes</taxon>
        <taxon>Pucciniales</taxon>
        <taxon>Sphaerophragmiaceae</taxon>
        <taxon>Austropuccinia</taxon>
    </lineage>
</organism>